<evidence type="ECO:0000259" key="2">
    <source>
        <dbReference type="PROSITE" id="PS50048"/>
    </source>
</evidence>
<dbReference type="GO" id="GO:0000981">
    <property type="term" value="F:DNA-binding transcription factor activity, RNA polymerase II-specific"/>
    <property type="evidence" value="ECO:0007669"/>
    <property type="project" value="InterPro"/>
</dbReference>
<feature type="compositionally biased region" description="Low complexity" evidence="1">
    <location>
        <begin position="838"/>
        <end position="848"/>
    </location>
</feature>
<sequence length="971" mass="109562">MSGVHNTKIHAPKHVSRACLECRSRHLKCGGQEPICERCRKYNRTCTYVKSHRGGSRKKGVSLKSKLKLIVEGKNNEYEYEGDEEEEEDNYNEYEYETEENAPSESKRENAHVTNYNNLDKPKESYSYDTTSTETSTSLSNPNTESTTPINYGKRTSRSKTKRNHKSDLLPCVKNGMDHLADSPDCNESCLHIENYNNVPPCMKINDTSPDSNTNSKNSFKINFHPIFNASKDTDPLNIIFDDKDLIHSLDQCYISSNLIKDLNVDSIISSFYNFFYSSHPFLPAKEHIMQYLDNIPYKYDLLLSMKIMGEGQTSSKYARDIETINFLVLSILRYIRQVGKDFISLQSLLLLAMISHISSLHDLSTIIREATVSLALEMKLNFIDETNIPSVFLDVNGFLTERDDKNPNINLLNTPSDLDSKTQLDALFNTRRTIDIPHDILIETMRKTFWELYYFDSISGTASGHTKSRLATQHCLVLYPPSIPLNKFDYKSRAEACKLVNDAISLNIAIQSNADSLPHLNHMRAALGNWEMKLSNPDTYGMPYLINKYGTVNDGVFEAIMLLNYARIFTHRPFSYLWRADVSKHPRCTDEEGVDDPCPPLDSKESQNSTDARKIIETRKTIDSANFLMKTLLDSDPAQTCKRTPFLACALAFSCLVHLSAYAWVESNLTMLDSLDEGSRQISASELDTYTEYIKLEIGSTLQISRHWSLSAKLITHISETLARVSPKLYKKVQADILGSGINIQNMSTNSTPINTVTSTTPTQSSSIDNSSSSTNSIKKDKIGFTDKDPLMLTKNDKSFPSMVPNYMNLDNDQQAQQPQPLSSQQNQQQEEDVEEQQLQLQQSAPSTSLFNYPNQHISFSEQQTQQNSLRLQPQLQFNQPISNGFNSIGGGNTNNGNDIGSNNNFMLEFNDLVSSMNSINQANAQIDSNNLAADSQDYGFFDPLSPSSDTGCDWVDKHAFQFETFSTGA</sequence>
<feature type="compositionally biased region" description="Basic residues" evidence="1">
    <location>
        <begin position="155"/>
        <end position="165"/>
    </location>
</feature>
<dbReference type="EMBL" id="PUHW01000001">
    <property type="protein sequence ID" value="KAG0691401.1"/>
    <property type="molecule type" value="Genomic_DNA"/>
</dbReference>
<dbReference type="PROSITE" id="PS00463">
    <property type="entry name" value="ZN2_CY6_FUNGAL_1"/>
    <property type="match status" value="1"/>
</dbReference>
<dbReference type="OrthoDB" id="2399539at2759"/>
<proteinExistence type="predicted"/>
<feature type="compositionally biased region" description="Acidic residues" evidence="1">
    <location>
        <begin position="78"/>
        <end position="102"/>
    </location>
</feature>
<dbReference type="InterPro" id="IPR036864">
    <property type="entry name" value="Zn2-C6_fun-type_DNA-bd_sf"/>
</dbReference>
<evidence type="ECO:0000313" key="4">
    <source>
        <dbReference type="Proteomes" id="UP000697127"/>
    </source>
</evidence>
<name>A0A9P6WQH3_9ASCO</name>
<feature type="region of interest" description="Disordered" evidence="1">
    <location>
        <begin position="590"/>
        <end position="611"/>
    </location>
</feature>
<dbReference type="PANTHER" id="PTHR47431:SF1">
    <property type="entry name" value="ZN(II)2CYS6 TRANSCRIPTION FACTOR (EUROFUNG)"/>
    <property type="match status" value="1"/>
</dbReference>
<dbReference type="CDD" id="cd00067">
    <property type="entry name" value="GAL4"/>
    <property type="match status" value="1"/>
</dbReference>
<evidence type="ECO:0000256" key="1">
    <source>
        <dbReference type="SAM" id="MobiDB-lite"/>
    </source>
</evidence>
<dbReference type="InterPro" id="IPR001138">
    <property type="entry name" value="Zn2Cys6_DnaBD"/>
</dbReference>
<comment type="caution">
    <text evidence="3">The sequence shown here is derived from an EMBL/GenBank/DDBJ whole genome shotgun (WGS) entry which is preliminary data.</text>
</comment>
<dbReference type="SMART" id="SM00066">
    <property type="entry name" value="GAL4"/>
    <property type="match status" value="1"/>
</dbReference>
<feature type="compositionally biased region" description="Low complexity" evidence="1">
    <location>
        <begin position="127"/>
        <end position="149"/>
    </location>
</feature>
<gene>
    <name evidence="3" type="ORF">C6P40_000018</name>
</gene>
<dbReference type="PANTHER" id="PTHR47431">
    <property type="entry name" value="ZN(II)2CYS6 TRANSCRIPTION FACTOR (EUROFUNG)-RELATED"/>
    <property type="match status" value="1"/>
</dbReference>
<keyword evidence="4" id="KW-1185">Reference proteome</keyword>
<feature type="compositionally biased region" description="Low complexity" evidence="1">
    <location>
        <begin position="810"/>
        <end position="830"/>
    </location>
</feature>
<organism evidence="3 4">
    <name type="scientific">Pichia californica</name>
    <dbReference type="NCBI Taxonomy" id="460514"/>
    <lineage>
        <taxon>Eukaryota</taxon>
        <taxon>Fungi</taxon>
        <taxon>Dikarya</taxon>
        <taxon>Ascomycota</taxon>
        <taxon>Saccharomycotina</taxon>
        <taxon>Pichiomycetes</taxon>
        <taxon>Pichiales</taxon>
        <taxon>Pichiaceae</taxon>
        <taxon>Pichia</taxon>
    </lineage>
</organism>
<feature type="domain" description="Zn(2)-C6 fungal-type" evidence="2">
    <location>
        <begin position="18"/>
        <end position="48"/>
    </location>
</feature>
<feature type="compositionally biased region" description="Low complexity" evidence="1">
    <location>
        <begin position="749"/>
        <end position="778"/>
    </location>
</feature>
<dbReference type="CDD" id="cd12148">
    <property type="entry name" value="fungal_TF_MHR"/>
    <property type="match status" value="1"/>
</dbReference>
<dbReference type="GO" id="GO:0008270">
    <property type="term" value="F:zinc ion binding"/>
    <property type="evidence" value="ECO:0007669"/>
    <property type="project" value="InterPro"/>
</dbReference>
<dbReference type="SUPFAM" id="SSF57701">
    <property type="entry name" value="Zn2/Cys6 DNA-binding domain"/>
    <property type="match status" value="1"/>
</dbReference>
<feature type="region of interest" description="Disordered" evidence="1">
    <location>
        <begin position="749"/>
        <end position="854"/>
    </location>
</feature>
<dbReference type="Gene3D" id="4.10.240.10">
    <property type="entry name" value="Zn(2)-C6 fungal-type DNA-binding domain"/>
    <property type="match status" value="1"/>
</dbReference>
<reference evidence="3" key="1">
    <citation type="submission" date="2020-11" db="EMBL/GenBank/DDBJ databases">
        <title>Kefir isolates.</title>
        <authorList>
            <person name="Marcisauskas S."/>
            <person name="Kim Y."/>
            <person name="Blasche S."/>
        </authorList>
    </citation>
    <scope>NUCLEOTIDE SEQUENCE</scope>
    <source>
        <strain evidence="3">Olga-1</strain>
    </source>
</reference>
<feature type="region of interest" description="Disordered" evidence="1">
    <location>
        <begin position="77"/>
        <end position="165"/>
    </location>
</feature>
<feature type="compositionally biased region" description="Basic and acidic residues" evidence="1">
    <location>
        <begin position="779"/>
        <end position="799"/>
    </location>
</feature>
<dbReference type="PROSITE" id="PS50048">
    <property type="entry name" value="ZN2_CY6_FUNGAL_2"/>
    <property type="match status" value="1"/>
</dbReference>
<dbReference type="AlphaFoldDB" id="A0A9P6WQH3"/>
<dbReference type="Pfam" id="PF00172">
    <property type="entry name" value="Zn_clus"/>
    <property type="match status" value="1"/>
</dbReference>
<accession>A0A9P6WQH3</accession>
<dbReference type="Proteomes" id="UP000697127">
    <property type="component" value="Unassembled WGS sequence"/>
</dbReference>
<evidence type="ECO:0000313" key="3">
    <source>
        <dbReference type="EMBL" id="KAG0691401.1"/>
    </source>
</evidence>
<protein>
    <recommendedName>
        <fullName evidence="2">Zn(2)-C6 fungal-type domain-containing protein</fullName>
    </recommendedName>
</protein>